<dbReference type="PANTHER" id="PTHR15746">
    <property type="entry name" value="RAB11-RELATED"/>
    <property type="match status" value="1"/>
</dbReference>
<feature type="compositionally biased region" description="Polar residues" evidence="3">
    <location>
        <begin position="545"/>
        <end position="561"/>
    </location>
</feature>
<name>A0A5N5LLP4_PANHP</name>
<keyword evidence="6" id="KW-1185">Reference proteome</keyword>
<feature type="compositionally biased region" description="Basic residues" evidence="3">
    <location>
        <begin position="469"/>
        <end position="481"/>
    </location>
</feature>
<reference evidence="5 6" key="1">
    <citation type="submission" date="2019-06" db="EMBL/GenBank/DDBJ databases">
        <title>A chromosome-scale genome assembly of the striped catfish, Pangasianodon hypophthalmus.</title>
        <authorList>
            <person name="Wen M."/>
            <person name="Zahm M."/>
            <person name="Roques C."/>
            <person name="Cabau C."/>
            <person name="Klopp C."/>
            <person name="Donnadieu C."/>
            <person name="Jouanno E."/>
            <person name="Avarre J.-C."/>
            <person name="Campet M."/>
            <person name="Ha T.T.T."/>
            <person name="Dugue R."/>
            <person name="Lampietro C."/>
            <person name="Louis A."/>
            <person name="Herpin A."/>
            <person name="Echchiki A."/>
            <person name="Berthelot C."/>
            <person name="Parey E."/>
            <person name="Roest-Crollius H."/>
            <person name="Braasch I."/>
            <person name="Postlethwait J."/>
            <person name="Bobe J."/>
            <person name="Montfort J."/>
            <person name="Bouchez O."/>
            <person name="Begum T."/>
            <person name="Schartl M."/>
            <person name="Guiguen Y."/>
        </authorList>
    </citation>
    <scope>NUCLEOTIDE SEQUENCE [LARGE SCALE GENOMIC DNA]</scope>
    <source>
        <strain evidence="5 6">Indonesia</strain>
        <tissue evidence="5">Blood</tissue>
    </source>
</reference>
<feature type="region of interest" description="Disordered" evidence="3">
    <location>
        <begin position="220"/>
        <end position="401"/>
    </location>
</feature>
<keyword evidence="1" id="KW-0813">Transport</keyword>
<feature type="region of interest" description="Disordered" evidence="3">
    <location>
        <begin position="653"/>
        <end position="736"/>
    </location>
</feature>
<evidence type="ECO:0000256" key="2">
    <source>
        <dbReference type="ARBA" id="ARBA00022553"/>
    </source>
</evidence>
<feature type="compositionally biased region" description="Basic and acidic residues" evidence="3">
    <location>
        <begin position="586"/>
        <end position="608"/>
    </location>
</feature>
<dbReference type="InterPro" id="IPR037789">
    <property type="entry name" value="FIP_classI"/>
</dbReference>
<feature type="region of interest" description="Disordered" evidence="3">
    <location>
        <begin position="178"/>
        <end position="208"/>
    </location>
</feature>
<proteinExistence type="predicted"/>
<feature type="region of interest" description="Disordered" evidence="3">
    <location>
        <begin position="749"/>
        <end position="769"/>
    </location>
</feature>
<dbReference type="SUPFAM" id="SSF144270">
    <property type="entry name" value="Eferin C-derminal domain-like"/>
    <property type="match status" value="1"/>
</dbReference>
<evidence type="ECO:0000259" key="4">
    <source>
        <dbReference type="PROSITE" id="PS51511"/>
    </source>
</evidence>
<feature type="region of interest" description="Disordered" evidence="3">
    <location>
        <begin position="463"/>
        <end position="621"/>
    </location>
</feature>
<comment type="caution">
    <text evidence="5">The sequence shown here is derived from an EMBL/GenBank/DDBJ whole genome shotgun (WGS) entry which is preliminary data.</text>
</comment>
<feature type="compositionally biased region" description="Low complexity" evidence="3">
    <location>
        <begin position="749"/>
        <end position="763"/>
    </location>
</feature>
<dbReference type="AlphaFoldDB" id="A0A5N5LLP4"/>
<dbReference type="GO" id="GO:0045055">
    <property type="term" value="P:regulated exocytosis"/>
    <property type="evidence" value="ECO:0007669"/>
    <property type="project" value="TreeGrafter"/>
</dbReference>
<feature type="compositionally biased region" description="Polar residues" evidence="3">
    <location>
        <begin position="706"/>
        <end position="728"/>
    </location>
</feature>
<evidence type="ECO:0000256" key="3">
    <source>
        <dbReference type="SAM" id="MobiDB-lite"/>
    </source>
</evidence>
<gene>
    <name evidence="5" type="ORF">PHYPO_G00082630</name>
</gene>
<dbReference type="EMBL" id="VFJC01000018">
    <property type="protein sequence ID" value="KAB5543707.1"/>
    <property type="molecule type" value="Genomic_DNA"/>
</dbReference>
<evidence type="ECO:0000256" key="1">
    <source>
        <dbReference type="ARBA" id="ARBA00022448"/>
    </source>
</evidence>
<sequence length="912" mass="107960">MKKEKEEQRRKEEEEKERIRREKEEHRRRIEEEEKERIRVEREKEEQRRKVEEEEKERIRIETEKEEQKRRIEEEEKERIRIEREKDEQKRRMVEEEKERIRMEREKEEQRRKMAEEKERIRMEREKEEERRRMEEEEKERIRMEREIKEQRRRTEEEEKERIRIEREKEEQKRRMVEEEKERIRMEREKEEQKRRMEEEEKERRRIEVGNEEQRIRIEEEERERQRIEKEEQRRKLEEEERIRMKREKEEQMRKLEEERKRKEEREAEELRRKIEEENDRKKEEEKMRIAEEERMKEEKKRAEKKRMIEEEEKHKEEKRIEMEQRLADEKKAREEEERRIAEEKEKQRKEEERVREEKERKKAELEIKRKEEEQKRRNMEIDEKKKKEKQMREEQEGLRKEENLFEESVISQSTDFTRSARISNVKPSVSVSATVTQPSMANTNPFLDDDLDASISENIISVEETTAKKGRAPLPPHKKPQLTGSDVSSRGVPKQHSHLKEVSKRAAPQPPGMMTREVTVKEKTDQAGLGQGARKTPERHHASKVSSVSQDDTQVDTNPFTCDGPVAVKHNKRPAPKPRSGISVSEDKPKNDGKNLIEGTVHHEEKASASNSKGNPPNWKLLSIPNDITAEHVISDLTDDLSQGEKHLEDIVELDSAKPNAPSCVNQDLCPEPLISNTDGLPSMERSKKKSQAPLPPAKPKRTGDPSTPHQQPSLLNKTNLEQAQESHSNKKYQDNALASSVEILGISTPSSSTVSSSPFTPLAEKSQVMKPCATESLETDSGSGSSTLPWAKVVPSDAGQVREQVAPISVIRQHAVKPLSAAENQPEIHESRVTDNTQPKTTAASAVMKGPYSQLTQSELISLALRQQEQISQRDARIQELEQYIDNLLVRVMEEKPSILMTMNAKNKSM</sequence>
<feature type="region of interest" description="Disordered" evidence="3">
    <location>
        <begin position="822"/>
        <end position="842"/>
    </location>
</feature>
<feature type="region of interest" description="Disordered" evidence="3">
    <location>
        <begin position="92"/>
        <end position="118"/>
    </location>
</feature>
<dbReference type="PANTHER" id="PTHR15746:SF23">
    <property type="entry name" value="RAB11 INTERACTING PROTEIN, ISOFORM A"/>
    <property type="match status" value="1"/>
</dbReference>
<feature type="region of interest" description="Disordered" evidence="3">
    <location>
        <begin position="1"/>
        <end position="34"/>
    </location>
</feature>
<dbReference type="PROSITE" id="PS51511">
    <property type="entry name" value="FIP_RBD"/>
    <property type="match status" value="1"/>
</dbReference>
<accession>A0A5N5LLP4</accession>
<keyword evidence="2" id="KW-0597">Phosphoprotein</keyword>
<dbReference type="Pfam" id="PF09457">
    <property type="entry name" value="RBD-FIP"/>
    <property type="match status" value="1"/>
</dbReference>
<dbReference type="GO" id="GO:0031267">
    <property type="term" value="F:small GTPase binding"/>
    <property type="evidence" value="ECO:0007669"/>
    <property type="project" value="InterPro"/>
</dbReference>
<protein>
    <recommendedName>
        <fullName evidence="4">FIP-RBD domain-containing protein</fullName>
    </recommendedName>
</protein>
<dbReference type="Gene3D" id="1.20.5.2440">
    <property type="match status" value="1"/>
</dbReference>
<dbReference type="InterPro" id="IPR019018">
    <property type="entry name" value="Rab-bd_FIP-RBD"/>
</dbReference>
<dbReference type="Proteomes" id="UP000327468">
    <property type="component" value="Chromosome 17"/>
</dbReference>
<dbReference type="InterPro" id="IPR037245">
    <property type="entry name" value="FIP-RBD_C_sf"/>
</dbReference>
<evidence type="ECO:0000313" key="6">
    <source>
        <dbReference type="Proteomes" id="UP000327468"/>
    </source>
</evidence>
<feature type="domain" description="FIP-RBD" evidence="4">
    <location>
        <begin position="843"/>
        <end position="905"/>
    </location>
</feature>
<organism evidence="5 6">
    <name type="scientific">Pangasianodon hypophthalmus</name>
    <name type="common">Striped catfish</name>
    <name type="synonym">Helicophagus hypophthalmus</name>
    <dbReference type="NCBI Taxonomy" id="310915"/>
    <lineage>
        <taxon>Eukaryota</taxon>
        <taxon>Metazoa</taxon>
        <taxon>Chordata</taxon>
        <taxon>Craniata</taxon>
        <taxon>Vertebrata</taxon>
        <taxon>Euteleostomi</taxon>
        <taxon>Actinopterygii</taxon>
        <taxon>Neopterygii</taxon>
        <taxon>Teleostei</taxon>
        <taxon>Ostariophysi</taxon>
        <taxon>Siluriformes</taxon>
        <taxon>Pangasiidae</taxon>
        <taxon>Pangasianodon</taxon>
    </lineage>
</organism>
<evidence type="ECO:0000313" key="5">
    <source>
        <dbReference type="EMBL" id="KAB5543707.1"/>
    </source>
</evidence>